<evidence type="ECO:0000256" key="2">
    <source>
        <dbReference type="ARBA" id="ARBA00005995"/>
    </source>
</evidence>
<protein>
    <recommendedName>
        <fullName evidence="5">Amine oxidase domain-containing protein</fullName>
    </recommendedName>
</protein>
<accession>A0A255YQX8</accession>
<dbReference type="InterPro" id="IPR002937">
    <property type="entry name" value="Amino_oxidase"/>
</dbReference>
<evidence type="ECO:0000313" key="6">
    <source>
        <dbReference type="EMBL" id="OYQ31609.1"/>
    </source>
</evidence>
<dbReference type="GO" id="GO:0016491">
    <property type="term" value="F:oxidoreductase activity"/>
    <property type="evidence" value="ECO:0007669"/>
    <property type="project" value="UniProtKB-KW"/>
</dbReference>
<keyword evidence="7" id="KW-1185">Reference proteome</keyword>
<evidence type="ECO:0000256" key="4">
    <source>
        <dbReference type="PIRSR" id="PIRSR601613-1"/>
    </source>
</evidence>
<keyword evidence="3" id="KW-0560">Oxidoreductase</keyword>
<dbReference type="PANTHER" id="PTHR43563:SF1">
    <property type="entry name" value="AMINE OXIDASE [FLAVIN-CONTAINING] B"/>
    <property type="match status" value="1"/>
</dbReference>
<feature type="domain" description="Amine oxidase" evidence="5">
    <location>
        <begin position="111"/>
        <end position="549"/>
    </location>
</feature>
<feature type="binding site" evidence="4">
    <location>
        <begin position="131"/>
        <end position="132"/>
    </location>
    <ligand>
        <name>FAD</name>
        <dbReference type="ChEBI" id="CHEBI:57692"/>
    </ligand>
</feature>
<reference evidence="6 7" key="1">
    <citation type="submission" date="2017-07" db="EMBL/GenBank/DDBJ databases">
        <title>Niveispirillum cyanobacteriorum sp. nov., isolated from cyanobacterial aggregates in a eutrophic lake.</title>
        <authorList>
            <person name="Cai H."/>
        </authorList>
    </citation>
    <scope>NUCLEOTIDE SEQUENCE [LARGE SCALE GENOMIC DNA]</scope>
    <source>
        <strain evidence="7">TH1-14</strain>
    </source>
</reference>
<evidence type="ECO:0000313" key="7">
    <source>
        <dbReference type="Proteomes" id="UP000216998"/>
    </source>
</evidence>
<comment type="caution">
    <text evidence="6">The sequence shown here is derived from an EMBL/GenBank/DDBJ whole genome shotgun (WGS) entry which is preliminary data.</text>
</comment>
<dbReference type="SUPFAM" id="SSF51905">
    <property type="entry name" value="FAD/NAD(P)-binding domain"/>
    <property type="match status" value="1"/>
</dbReference>
<gene>
    <name evidence="6" type="ORF">CHU95_20945</name>
</gene>
<dbReference type="SUPFAM" id="SSF54373">
    <property type="entry name" value="FAD-linked reductases, C-terminal domain"/>
    <property type="match status" value="1"/>
</dbReference>
<dbReference type="Pfam" id="PF01593">
    <property type="entry name" value="Amino_oxidase"/>
    <property type="match status" value="1"/>
</dbReference>
<feature type="binding site" evidence="4">
    <location>
        <position position="339"/>
    </location>
    <ligand>
        <name>FAD</name>
        <dbReference type="ChEBI" id="CHEBI:57692"/>
    </ligand>
</feature>
<dbReference type="InterPro" id="IPR036188">
    <property type="entry name" value="FAD/NAD-bd_sf"/>
</dbReference>
<proteinExistence type="inferred from homology"/>
<dbReference type="EMBL" id="NOXU01000032">
    <property type="protein sequence ID" value="OYQ31609.1"/>
    <property type="molecule type" value="Genomic_DNA"/>
</dbReference>
<dbReference type="Proteomes" id="UP000216998">
    <property type="component" value="Unassembled WGS sequence"/>
</dbReference>
<dbReference type="Gene3D" id="3.50.50.60">
    <property type="entry name" value="FAD/NAD(P)-binding domain"/>
    <property type="match status" value="1"/>
</dbReference>
<evidence type="ECO:0000256" key="3">
    <source>
        <dbReference type="ARBA" id="ARBA00023002"/>
    </source>
</evidence>
<dbReference type="InterPro" id="IPR001613">
    <property type="entry name" value="Flavin_amine_oxidase"/>
</dbReference>
<dbReference type="PRINTS" id="PR00757">
    <property type="entry name" value="AMINEOXDASEF"/>
</dbReference>
<name>A0A255YQX8_9PROT</name>
<sequence>MRSTTPTSFSSRVTTMSAPNASWKSTMAKAVVSASRLLPSSDGALTFPPVRKAGGLLFKQVENALMTLRQPILSRRSIVGGMLAAVPLLAAPRGWANGPQTVDVVVVGAGLAGLNAAAMLEEQGLVVQVVEASDRVGGRLRTGRAEGYQAELGGSEVGALYGRVRDACARLNVGLTTKGAKGTDFLIHVDGTSVLPADWSKSAVNQTRGKERDFLPYILQNRLMHDWLPFKQTNAWLLPENLQFDISAAELMRSKGVSEAAIRLADIDLNGASLEGVSALSIFRDMARAQVEGFKDPNKPQYGGASLASDRSYIVGGADMLPRAMAAALKLPVRLNSPVIAVDQTGDQVKTLLGNGDVLTSRFMVMAAPFSAVSRIRFTPGLPDAQADAIAGARYSATTQFHFKINKPYWEKDGLPPSIWSNTSFERAFALKHPETGAIDSMIVWVNGDGATRWDDRDTARQVELVLAELTRIRPSMAGALEYKVGYSWGRNPFVGGNKHFYAPGQVKRFAADMGKPAGRIHFAGEHLRRLEHGMESAMETGEAAALEIMEKI</sequence>
<evidence type="ECO:0000259" key="5">
    <source>
        <dbReference type="Pfam" id="PF01593"/>
    </source>
</evidence>
<feature type="binding site" evidence="4">
    <location>
        <position position="526"/>
    </location>
    <ligand>
        <name>FAD</name>
        <dbReference type="ChEBI" id="CHEBI:57692"/>
    </ligand>
</feature>
<dbReference type="PANTHER" id="PTHR43563">
    <property type="entry name" value="AMINE OXIDASE"/>
    <property type="match status" value="1"/>
</dbReference>
<dbReference type="OrthoDB" id="9790035at2"/>
<evidence type="ECO:0000256" key="1">
    <source>
        <dbReference type="ARBA" id="ARBA00001974"/>
    </source>
</evidence>
<organism evidence="6 7">
    <name type="scientific">Niveispirillum lacus</name>
    <dbReference type="NCBI Taxonomy" id="1981099"/>
    <lineage>
        <taxon>Bacteria</taxon>
        <taxon>Pseudomonadati</taxon>
        <taxon>Pseudomonadota</taxon>
        <taxon>Alphaproteobacteria</taxon>
        <taxon>Rhodospirillales</taxon>
        <taxon>Azospirillaceae</taxon>
        <taxon>Niveispirillum</taxon>
    </lineage>
</organism>
<dbReference type="AlphaFoldDB" id="A0A255YQX8"/>
<comment type="similarity">
    <text evidence="2">Belongs to the flavin monoamine oxidase family.</text>
</comment>
<dbReference type="InterPro" id="IPR050703">
    <property type="entry name" value="Flavin_MAO"/>
</dbReference>
<comment type="cofactor">
    <cofactor evidence="1">
        <name>FAD</name>
        <dbReference type="ChEBI" id="CHEBI:57692"/>
    </cofactor>
</comment>